<keyword evidence="4" id="KW-1185">Reference proteome</keyword>
<organism evidence="3 4">
    <name type="scientific">Nocardioides conyzicola</name>
    <dbReference type="NCBI Taxonomy" id="1651781"/>
    <lineage>
        <taxon>Bacteria</taxon>
        <taxon>Bacillati</taxon>
        <taxon>Actinomycetota</taxon>
        <taxon>Actinomycetes</taxon>
        <taxon>Propionibacteriales</taxon>
        <taxon>Nocardioidaceae</taxon>
        <taxon>Nocardioides</taxon>
    </lineage>
</organism>
<keyword evidence="2" id="KW-0732">Signal</keyword>
<sequence>MGVVLRTFVMIAAGTLVAGLAAGCGSDEGDAAPVATDSASPSQSASPTVEASPTASEESSQTAAPASWPDCSDTWVADADLPSPYKGCAADGIAVPADSIHCSMGAVLVTYDDRFWGVPGHVISQSKGPLQKDARYRRTRATCTA</sequence>
<gene>
    <name evidence="3" type="ORF">GCM10023349_09100</name>
</gene>
<evidence type="ECO:0000313" key="3">
    <source>
        <dbReference type="EMBL" id="GAA4695912.1"/>
    </source>
</evidence>
<evidence type="ECO:0000256" key="2">
    <source>
        <dbReference type="SAM" id="SignalP"/>
    </source>
</evidence>
<proteinExistence type="predicted"/>
<dbReference type="EMBL" id="BAABKM010000002">
    <property type="protein sequence ID" value="GAA4695912.1"/>
    <property type="molecule type" value="Genomic_DNA"/>
</dbReference>
<evidence type="ECO:0008006" key="5">
    <source>
        <dbReference type="Google" id="ProtNLM"/>
    </source>
</evidence>
<feature type="compositionally biased region" description="Polar residues" evidence="1">
    <location>
        <begin position="37"/>
        <end position="64"/>
    </location>
</feature>
<comment type="caution">
    <text evidence="3">The sequence shown here is derived from an EMBL/GenBank/DDBJ whole genome shotgun (WGS) entry which is preliminary data.</text>
</comment>
<evidence type="ECO:0000313" key="4">
    <source>
        <dbReference type="Proteomes" id="UP001499974"/>
    </source>
</evidence>
<feature type="signal peptide" evidence="2">
    <location>
        <begin position="1"/>
        <end position="18"/>
    </location>
</feature>
<accession>A0ABP8WXN2</accession>
<dbReference type="PROSITE" id="PS51257">
    <property type="entry name" value="PROKAR_LIPOPROTEIN"/>
    <property type="match status" value="1"/>
</dbReference>
<feature type="chain" id="PRO_5045631745" description="Secreted protein" evidence="2">
    <location>
        <begin position="19"/>
        <end position="145"/>
    </location>
</feature>
<evidence type="ECO:0000256" key="1">
    <source>
        <dbReference type="SAM" id="MobiDB-lite"/>
    </source>
</evidence>
<reference evidence="4" key="1">
    <citation type="journal article" date="2019" name="Int. J. Syst. Evol. Microbiol.">
        <title>The Global Catalogue of Microorganisms (GCM) 10K type strain sequencing project: providing services to taxonomists for standard genome sequencing and annotation.</title>
        <authorList>
            <consortium name="The Broad Institute Genomics Platform"/>
            <consortium name="The Broad Institute Genome Sequencing Center for Infectious Disease"/>
            <person name="Wu L."/>
            <person name="Ma J."/>
        </authorList>
    </citation>
    <scope>NUCLEOTIDE SEQUENCE [LARGE SCALE GENOMIC DNA]</scope>
    <source>
        <strain evidence="4">JCM 18531</strain>
    </source>
</reference>
<feature type="region of interest" description="Disordered" evidence="1">
    <location>
        <begin position="30"/>
        <end position="71"/>
    </location>
</feature>
<protein>
    <recommendedName>
        <fullName evidence="5">Secreted protein</fullName>
    </recommendedName>
</protein>
<dbReference type="Proteomes" id="UP001499974">
    <property type="component" value="Unassembled WGS sequence"/>
</dbReference>
<name>A0ABP8WXN2_9ACTN</name>